<feature type="compositionally biased region" description="Low complexity" evidence="1">
    <location>
        <begin position="195"/>
        <end position="221"/>
    </location>
</feature>
<organism evidence="2 3">
    <name type="scientific">Tanacetum coccineum</name>
    <dbReference type="NCBI Taxonomy" id="301880"/>
    <lineage>
        <taxon>Eukaryota</taxon>
        <taxon>Viridiplantae</taxon>
        <taxon>Streptophyta</taxon>
        <taxon>Embryophyta</taxon>
        <taxon>Tracheophyta</taxon>
        <taxon>Spermatophyta</taxon>
        <taxon>Magnoliopsida</taxon>
        <taxon>eudicotyledons</taxon>
        <taxon>Gunneridae</taxon>
        <taxon>Pentapetalae</taxon>
        <taxon>asterids</taxon>
        <taxon>campanulids</taxon>
        <taxon>Asterales</taxon>
        <taxon>Asteraceae</taxon>
        <taxon>Asteroideae</taxon>
        <taxon>Anthemideae</taxon>
        <taxon>Anthemidinae</taxon>
        <taxon>Tanacetum</taxon>
    </lineage>
</organism>
<evidence type="ECO:0000256" key="1">
    <source>
        <dbReference type="SAM" id="MobiDB-lite"/>
    </source>
</evidence>
<keyword evidence="3" id="KW-1185">Reference proteome</keyword>
<reference evidence="2" key="1">
    <citation type="journal article" date="2022" name="Int. J. Mol. Sci.">
        <title>Draft Genome of Tanacetum Coccineum: Genomic Comparison of Closely Related Tanacetum-Family Plants.</title>
        <authorList>
            <person name="Yamashiro T."/>
            <person name="Shiraishi A."/>
            <person name="Nakayama K."/>
            <person name="Satake H."/>
        </authorList>
    </citation>
    <scope>NUCLEOTIDE SEQUENCE</scope>
</reference>
<protein>
    <submittedName>
        <fullName evidence="2">Uncharacterized protein</fullName>
    </submittedName>
</protein>
<feature type="region of interest" description="Disordered" evidence="1">
    <location>
        <begin position="195"/>
        <end position="231"/>
    </location>
</feature>
<name>A0ABQ5IIY5_9ASTR</name>
<feature type="region of interest" description="Disordered" evidence="1">
    <location>
        <begin position="86"/>
        <end position="144"/>
    </location>
</feature>
<feature type="compositionally biased region" description="Basic and acidic residues" evidence="1">
    <location>
        <begin position="100"/>
        <end position="120"/>
    </location>
</feature>
<evidence type="ECO:0000313" key="2">
    <source>
        <dbReference type="EMBL" id="GJU00001.1"/>
    </source>
</evidence>
<proteinExistence type="predicted"/>
<comment type="caution">
    <text evidence="2">The sequence shown here is derived from an EMBL/GenBank/DDBJ whole genome shotgun (WGS) entry which is preliminary data.</text>
</comment>
<dbReference type="Proteomes" id="UP001151760">
    <property type="component" value="Unassembled WGS sequence"/>
</dbReference>
<feature type="compositionally biased region" description="Polar residues" evidence="1">
    <location>
        <begin position="90"/>
        <end position="99"/>
    </location>
</feature>
<feature type="compositionally biased region" description="Polar residues" evidence="1">
    <location>
        <begin position="222"/>
        <end position="231"/>
    </location>
</feature>
<accession>A0ABQ5IIY5</accession>
<reference evidence="2" key="2">
    <citation type="submission" date="2022-01" db="EMBL/GenBank/DDBJ databases">
        <authorList>
            <person name="Yamashiro T."/>
            <person name="Shiraishi A."/>
            <person name="Satake H."/>
            <person name="Nakayama K."/>
        </authorList>
    </citation>
    <scope>NUCLEOTIDE SEQUENCE</scope>
</reference>
<dbReference type="EMBL" id="BQNB010020821">
    <property type="protein sequence ID" value="GJU00001.1"/>
    <property type="molecule type" value="Genomic_DNA"/>
</dbReference>
<gene>
    <name evidence="2" type="ORF">Tco_1110339</name>
</gene>
<sequence length="231" mass="26054">MKEKDVDDVVEEQILTIKLKAEDSSKKLMKYKLKITNSDDKNIQEEIGDASFQLKSESLPHAQMRKNYKTSIINKIQDIMTAQELKTKTSRTNSDIQRSSFKDIKSQTEKTKSKDNDKGSRSKIKKHEGTSLQHRQRQRSQELNVKSNLIDLTKECTTNETHFREIVSLNIESIQWTYPSPSVVSPVLPAAALLPVDTTGTPSSTTSDQDTPSASTSPTTTEEQPQRNQNA</sequence>
<evidence type="ECO:0000313" key="3">
    <source>
        <dbReference type="Proteomes" id="UP001151760"/>
    </source>
</evidence>